<keyword evidence="3 9" id="KW-0812">Transmembrane</keyword>
<evidence type="ECO:0000256" key="5">
    <source>
        <dbReference type="ARBA" id="ARBA00023040"/>
    </source>
</evidence>
<evidence type="ECO:0000256" key="2">
    <source>
        <dbReference type="ARBA" id="ARBA00010663"/>
    </source>
</evidence>
<reference evidence="11" key="2">
    <citation type="journal article" date="2021" name="Genome Biol. Evol.">
        <title>Developing a high-quality reference genome for a parasitic bivalve with doubly uniparental inheritance (Bivalvia: Unionida).</title>
        <authorList>
            <person name="Smith C.H."/>
        </authorList>
    </citation>
    <scope>NUCLEOTIDE SEQUENCE</scope>
    <source>
        <strain evidence="11">CHS0354</strain>
        <tissue evidence="11">Mantle</tissue>
    </source>
</reference>
<feature type="transmembrane region" description="Helical" evidence="9">
    <location>
        <begin position="205"/>
        <end position="228"/>
    </location>
</feature>
<evidence type="ECO:0000256" key="1">
    <source>
        <dbReference type="ARBA" id="ARBA00004141"/>
    </source>
</evidence>
<sequence>MSRLNYSYFYELGTSMEDGAVAHFTFFTEFNRPLPGLGELEAIILVLLFLLSTVANSVLIFHLCRHKGFRTVTNFFVCNLALADILFTSVGPFLAVGRIMETWVLGELMCRVLPYIEMVCGFVMVWTMAAISIDRYKCVMTNKFPTKQIPKSFTLAISIAIWLILLLIFTPIAIFFQMKDVKHGDKDFKICTLAWPQFPNFRVSLMFTMIVLVIGFLIPFGIICINYSRIFRKYWNSRQNVDRIPSESDGYSTGRTTLQREKRSRQRLRRIIKTWFLLVGLFLLMWSPIFAVFMVIQYYGSKDIYVVPSYALILALIIAYINACINPVIYGFMNARIRKSLKSVFKSFKGFHGQSTRNVNHEKSSERKTCSLRVSVTSST</sequence>
<feature type="transmembrane region" description="Helical" evidence="9">
    <location>
        <begin position="112"/>
        <end position="133"/>
    </location>
</feature>
<name>A0AAE0T088_9BIVA</name>
<dbReference type="Pfam" id="PF00001">
    <property type="entry name" value="7tm_1"/>
    <property type="match status" value="1"/>
</dbReference>
<dbReference type="PRINTS" id="PR01012">
    <property type="entry name" value="NRPEPTIDEYR"/>
</dbReference>
<keyword evidence="8" id="KW-0807">Transducer</keyword>
<evidence type="ECO:0000256" key="3">
    <source>
        <dbReference type="ARBA" id="ARBA00022692"/>
    </source>
</evidence>
<dbReference type="InterPro" id="IPR000611">
    <property type="entry name" value="NPY_rcpt"/>
</dbReference>
<proteinExistence type="inferred from homology"/>
<keyword evidence="6 9" id="KW-0472">Membrane</keyword>
<dbReference type="SMART" id="SM01381">
    <property type="entry name" value="7TM_GPCR_Srsx"/>
    <property type="match status" value="1"/>
</dbReference>
<comment type="subcellular location">
    <subcellularLocation>
        <location evidence="1">Membrane</location>
        <topology evidence="1">Multi-pass membrane protein</topology>
    </subcellularLocation>
</comment>
<dbReference type="PANTHER" id="PTHR45695:SF37">
    <property type="entry name" value="FREE FATTY ACID RECEPTOR 4-LIKE"/>
    <property type="match status" value="1"/>
</dbReference>
<keyword evidence="7" id="KW-0675">Receptor</keyword>
<evidence type="ECO:0000256" key="6">
    <source>
        <dbReference type="ARBA" id="ARBA00023136"/>
    </source>
</evidence>
<comment type="caution">
    <text evidence="11">The sequence shown here is derived from an EMBL/GenBank/DDBJ whole genome shotgun (WGS) entry which is preliminary data.</text>
</comment>
<dbReference type="Gene3D" id="1.20.1070.10">
    <property type="entry name" value="Rhodopsin 7-helix transmembrane proteins"/>
    <property type="match status" value="1"/>
</dbReference>
<keyword evidence="12" id="KW-1185">Reference proteome</keyword>
<evidence type="ECO:0000256" key="7">
    <source>
        <dbReference type="ARBA" id="ARBA00023170"/>
    </source>
</evidence>
<feature type="transmembrane region" description="Helical" evidence="9">
    <location>
        <begin position="42"/>
        <end position="64"/>
    </location>
</feature>
<evidence type="ECO:0000259" key="10">
    <source>
        <dbReference type="PROSITE" id="PS50262"/>
    </source>
</evidence>
<dbReference type="CDD" id="cd00637">
    <property type="entry name" value="7tm_classA_rhodopsin-like"/>
    <property type="match status" value="1"/>
</dbReference>
<reference evidence="11" key="3">
    <citation type="submission" date="2023-05" db="EMBL/GenBank/DDBJ databases">
        <authorList>
            <person name="Smith C.H."/>
        </authorList>
    </citation>
    <scope>NUCLEOTIDE SEQUENCE</scope>
    <source>
        <strain evidence="11">CHS0354</strain>
        <tissue evidence="11">Mantle</tissue>
    </source>
</reference>
<dbReference type="PANTHER" id="PTHR45695">
    <property type="entry name" value="LEUCOKININ RECEPTOR-RELATED"/>
    <property type="match status" value="1"/>
</dbReference>
<comment type="similarity">
    <text evidence="2">Belongs to the G-protein coupled receptor 1 family.</text>
</comment>
<keyword evidence="5" id="KW-0297">G-protein coupled receptor</keyword>
<dbReference type="GO" id="GO:0004983">
    <property type="term" value="F:neuropeptide Y receptor activity"/>
    <property type="evidence" value="ECO:0007669"/>
    <property type="project" value="InterPro"/>
</dbReference>
<dbReference type="PROSITE" id="PS50262">
    <property type="entry name" value="G_PROTEIN_RECEP_F1_2"/>
    <property type="match status" value="1"/>
</dbReference>
<evidence type="ECO:0000256" key="4">
    <source>
        <dbReference type="ARBA" id="ARBA00022989"/>
    </source>
</evidence>
<dbReference type="SUPFAM" id="SSF81321">
    <property type="entry name" value="Family A G protein-coupled receptor-like"/>
    <property type="match status" value="1"/>
</dbReference>
<dbReference type="AlphaFoldDB" id="A0AAE0T088"/>
<evidence type="ECO:0000256" key="9">
    <source>
        <dbReference type="SAM" id="Phobius"/>
    </source>
</evidence>
<feature type="domain" description="G-protein coupled receptors family 1 profile" evidence="10">
    <location>
        <begin position="55"/>
        <end position="330"/>
    </location>
</feature>
<feature type="transmembrane region" description="Helical" evidence="9">
    <location>
        <begin position="76"/>
        <end position="100"/>
    </location>
</feature>
<dbReference type="PRINTS" id="PR00237">
    <property type="entry name" value="GPCRRHODOPSN"/>
</dbReference>
<evidence type="ECO:0000256" key="8">
    <source>
        <dbReference type="ARBA" id="ARBA00023224"/>
    </source>
</evidence>
<organism evidence="11 12">
    <name type="scientific">Potamilus streckersoni</name>
    <dbReference type="NCBI Taxonomy" id="2493646"/>
    <lineage>
        <taxon>Eukaryota</taxon>
        <taxon>Metazoa</taxon>
        <taxon>Spiralia</taxon>
        <taxon>Lophotrochozoa</taxon>
        <taxon>Mollusca</taxon>
        <taxon>Bivalvia</taxon>
        <taxon>Autobranchia</taxon>
        <taxon>Heteroconchia</taxon>
        <taxon>Palaeoheterodonta</taxon>
        <taxon>Unionida</taxon>
        <taxon>Unionoidea</taxon>
        <taxon>Unionidae</taxon>
        <taxon>Ambleminae</taxon>
        <taxon>Lampsilini</taxon>
        <taxon>Potamilus</taxon>
    </lineage>
</organism>
<feature type="transmembrane region" description="Helical" evidence="9">
    <location>
        <begin position="153"/>
        <end position="176"/>
    </location>
</feature>
<evidence type="ECO:0000313" key="11">
    <source>
        <dbReference type="EMBL" id="KAK3601356.1"/>
    </source>
</evidence>
<dbReference type="InterPro" id="IPR000276">
    <property type="entry name" value="GPCR_Rhodpsn"/>
</dbReference>
<dbReference type="GO" id="GO:0005886">
    <property type="term" value="C:plasma membrane"/>
    <property type="evidence" value="ECO:0007669"/>
    <property type="project" value="TreeGrafter"/>
</dbReference>
<protein>
    <recommendedName>
        <fullName evidence="10">G-protein coupled receptors family 1 profile domain-containing protein</fullName>
    </recommendedName>
</protein>
<dbReference type="InterPro" id="IPR017452">
    <property type="entry name" value="GPCR_Rhodpsn_7TM"/>
</dbReference>
<gene>
    <name evidence="11" type="ORF">CHS0354_037672</name>
</gene>
<feature type="transmembrane region" description="Helical" evidence="9">
    <location>
        <begin position="275"/>
        <end position="299"/>
    </location>
</feature>
<accession>A0AAE0T088</accession>
<dbReference type="Proteomes" id="UP001195483">
    <property type="component" value="Unassembled WGS sequence"/>
</dbReference>
<feature type="transmembrane region" description="Helical" evidence="9">
    <location>
        <begin position="311"/>
        <end position="333"/>
    </location>
</feature>
<dbReference type="EMBL" id="JAEAOA010002205">
    <property type="protein sequence ID" value="KAK3601356.1"/>
    <property type="molecule type" value="Genomic_DNA"/>
</dbReference>
<reference evidence="11" key="1">
    <citation type="journal article" date="2021" name="Genome Biol. Evol.">
        <title>A High-Quality Reference Genome for a Parasitic Bivalve with Doubly Uniparental Inheritance (Bivalvia: Unionida).</title>
        <authorList>
            <person name="Smith C.H."/>
        </authorList>
    </citation>
    <scope>NUCLEOTIDE SEQUENCE</scope>
    <source>
        <strain evidence="11">CHS0354</strain>
    </source>
</reference>
<evidence type="ECO:0000313" key="12">
    <source>
        <dbReference type="Proteomes" id="UP001195483"/>
    </source>
</evidence>
<keyword evidence="4 9" id="KW-1133">Transmembrane helix</keyword>